<dbReference type="RefSeq" id="WP_073291950.1">
    <property type="nucleotide sequence ID" value="NZ_FRCP01000036.1"/>
</dbReference>
<gene>
    <name evidence="2" type="ORF">SAMN02746066_04627</name>
</gene>
<evidence type="ECO:0000313" key="3">
    <source>
        <dbReference type="Proteomes" id="UP000184038"/>
    </source>
</evidence>
<evidence type="ECO:0000256" key="1">
    <source>
        <dbReference type="SAM" id="Phobius"/>
    </source>
</evidence>
<keyword evidence="1" id="KW-0812">Transmembrane</keyword>
<reference evidence="2 3" key="1">
    <citation type="submission" date="2016-11" db="EMBL/GenBank/DDBJ databases">
        <authorList>
            <person name="Jaros S."/>
            <person name="Januszkiewicz K."/>
            <person name="Wedrychowicz H."/>
        </authorList>
    </citation>
    <scope>NUCLEOTIDE SEQUENCE [LARGE SCALE GENOMIC DNA]</scope>
    <source>
        <strain evidence="2 3">DSM 15930</strain>
    </source>
</reference>
<keyword evidence="1" id="KW-0472">Membrane</keyword>
<dbReference type="AlphaFoldDB" id="A0A1M7NPS6"/>
<protein>
    <submittedName>
        <fullName evidence="2">Uncharacterized protein</fullName>
    </submittedName>
</protein>
<sequence>MNFVLTGAVEGAVLTLKQMLLTGGVSGIGSILLGDLGDIVIKGEVMSLKKIVIDVVVAGVTGVVFAGIAYGLSKAFAALKLKMINKLEQSGLKPGQTVISKSRVSEIVDNYDPLKASSSIYRDSTGRYIVEGHHTTVATTILGKGSGINMNMPTNQVPSATNVHWVKRWYELWKTSIKVVD</sequence>
<keyword evidence="1" id="KW-1133">Transmembrane helix</keyword>
<dbReference type="EMBL" id="FRCP01000036">
    <property type="protein sequence ID" value="SHN05360.1"/>
    <property type="molecule type" value="Genomic_DNA"/>
</dbReference>
<feature type="transmembrane region" description="Helical" evidence="1">
    <location>
        <begin position="20"/>
        <end position="39"/>
    </location>
</feature>
<name>A0A1M7NPS6_9FIRM</name>
<evidence type="ECO:0000313" key="2">
    <source>
        <dbReference type="EMBL" id="SHN05360.1"/>
    </source>
</evidence>
<proteinExistence type="predicted"/>
<keyword evidence="3" id="KW-1185">Reference proteome</keyword>
<accession>A0A1M7NPS6</accession>
<organism evidence="2 3">
    <name type="scientific">Anaerosporobacter mobilis DSM 15930</name>
    <dbReference type="NCBI Taxonomy" id="1120996"/>
    <lineage>
        <taxon>Bacteria</taxon>
        <taxon>Bacillati</taxon>
        <taxon>Bacillota</taxon>
        <taxon>Clostridia</taxon>
        <taxon>Lachnospirales</taxon>
        <taxon>Lachnospiraceae</taxon>
        <taxon>Anaerosporobacter</taxon>
    </lineage>
</organism>
<feature type="transmembrane region" description="Helical" evidence="1">
    <location>
        <begin position="51"/>
        <end position="72"/>
    </location>
</feature>
<dbReference type="Proteomes" id="UP000184038">
    <property type="component" value="Unassembled WGS sequence"/>
</dbReference>